<keyword evidence="3" id="KW-1133">Transmembrane helix</keyword>
<dbReference type="Proteomes" id="UP000182089">
    <property type="component" value="Unassembled WGS sequence"/>
</dbReference>
<evidence type="ECO:0000259" key="4">
    <source>
        <dbReference type="SMART" id="SM00047"/>
    </source>
</evidence>
<keyword evidence="3" id="KW-0812">Transmembrane</keyword>
<dbReference type="InterPro" id="IPR051056">
    <property type="entry name" value="Glycosyl_Hydrolase_73"/>
</dbReference>
<keyword evidence="3" id="KW-0472">Membrane</keyword>
<dbReference type="Gene3D" id="4.10.80.30">
    <property type="entry name" value="DNA polymerase, domain 6"/>
    <property type="match status" value="1"/>
</dbReference>
<evidence type="ECO:0000313" key="6">
    <source>
        <dbReference type="Proteomes" id="UP000182089"/>
    </source>
</evidence>
<evidence type="ECO:0000256" key="3">
    <source>
        <dbReference type="SAM" id="Phobius"/>
    </source>
</evidence>
<keyword evidence="2" id="KW-0378">Hydrolase</keyword>
<dbReference type="PANTHER" id="PTHR33308:SF10">
    <property type="entry name" value="EXO-GLUCOSAMINIDASE LYTG"/>
    <property type="match status" value="1"/>
</dbReference>
<gene>
    <name evidence="5" type="ORF">SAMN05216431_1102</name>
</gene>
<proteinExistence type="inferred from homology"/>
<dbReference type="SMART" id="SM00047">
    <property type="entry name" value="LYZ2"/>
    <property type="match status" value="1"/>
</dbReference>
<name>A0ABY1ACM7_9LACO</name>
<evidence type="ECO:0000256" key="1">
    <source>
        <dbReference type="ARBA" id="ARBA00010266"/>
    </source>
</evidence>
<comment type="similarity">
    <text evidence="1">Belongs to the glycosyl hydrolase 73 family.</text>
</comment>
<dbReference type="Gene3D" id="1.10.530.10">
    <property type="match status" value="1"/>
</dbReference>
<dbReference type="PRINTS" id="PR01002">
    <property type="entry name" value="FLGFLGJ"/>
</dbReference>
<dbReference type="InterPro" id="IPR002901">
    <property type="entry name" value="MGlyc_endo_b_GlcNAc-like_dom"/>
</dbReference>
<dbReference type="EMBL" id="FOCC01000010">
    <property type="protein sequence ID" value="SEM82880.1"/>
    <property type="molecule type" value="Genomic_DNA"/>
</dbReference>
<dbReference type="Pfam" id="PF01832">
    <property type="entry name" value="Glucosaminidase"/>
    <property type="match status" value="1"/>
</dbReference>
<dbReference type="PANTHER" id="PTHR33308">
    <property type="entry name" value="PEPTIDOGLYCAN HYDROLASE FLGJ"/>
    <property type="match status" value="1"/>
</dbReference>
<sequence>MAGRKRRHFLINNGKLQYSDIILLLILVSLVSVQLTKWVLTAGANKSTNPQTSQVEKINTKTRAGFIQKLVPIAQNEQREHKILPSITLAQAALESNWGQSTLASKYHNLFGVKSYGKNSVLLETKEYVNGQWITVKANFATYSSWESSVKAHTNLFVYGTSWNKDKYRAVLNAGNYKEAAKALQEAGYATDPTYAQKLISLIEQYHLDQYDLA</sequence>
<reference evidence="5 6" key="1">
    <citation type="submission" date="2016-10" db="EMBL/GenBank/DDBJ databases">
        <authorList>
            <person name="Varghese N."/>
            <person name="Submissions S."/>
        </authorList>
    </citation>
    <scope>NUCLEOTIDE SEQUENCE [LARGE SCALE GENOMIC DNA]</scope>
    <source>
        <strain evidence="5 6">WC1T17</strain>
    </source>
</reference>
<organism evidence="5 6">
    <name type="scientific">Ligilactobacillus ruminis</name>
    <dbReference type="NCBI Taxonomy" id="1623"/>
    <lineage>
        <taxon>Bacteria</taxon>
        <taxon>Bacillati</taxon>
        <taxon>Bacillota</taxon>
        <taxon>Bacilli</taxon>
        <taxon>Lactobacillales</taxon>
        <taxon>Lactobacillaceae</taxon>
        <taxon>Ligilactobacillus</taxon>
    </lineage>
</organism>
<evidence type="ECO:0000256" key="2">
    <source>
        <dbReference type="ARBA" id="ARBA00022801"/>
    </source>
</evidence>
<protein>
    <submittedName>
        <fullName evidence="5">Lysozyme</fullName>
    </submittedName>
</protein>
<evidence type="ECO:0000313" key="5">
    <source>
        <dbReference type="EMBL" id="SEM82880.1"/>
    </source>
</evidence>
<feature type="transmembrane region" description="Helical" evidence="3">
    <location>
        <begin position="21"/>
        <end position="40"/>
    </location>
</feature>
<feature type="domain" description="Mannosyl-glycoprotein endo-beta-N-acetylglucosamidase-like" evidence="4">
    <location>
        <begin position="55"/>
        <end position="212"/>
    </location>
</feature>
<accession>A0ABY1ACM7</accession>
<comment type="caution">
    <text evidence="5">The sequence shown here is derived from an EMBL/GenBank/DDBJ whole genome shotgun (WGS) entry which is preliminary data.</text>
</comment>